<dbReference type="FunFam" id="1.10.8.60:FF:000001">
    <property type="entry name" value="ATP-dependent zinc metalloprotease FtsH"/>
    <property type="match status" value="1"/>
</dbReference>
<feature type="region of interest" description="Disordered" evidence="15">
    <location>
        <begin position="671"/>
        <end position="691"/>
    </location>
</feature>
<evidence type="ECO:0000259" key="16">
    <source>
        <dbReference type="SMART" id="SM00382"/>
    </source>
</evidence>
<feature type="compositionally biased region" description="Basic and acidic residues" evidence="15">
    <location>
        <begin position="92"/>
        <end position="107"/>
    </location>
</feature>
<dbReference type="SMART" id="SM00382">
    <property type="entry name" value="AAA"/>
    <property type="match status" value="1"/>
</dbReference>
<keyword evidence="7" id="KW-0479">Metal-binding</keyword>
<dbReference type="Gene3D" id="3.40.50.300">
    <property type="entry name" value="P-loop containing nucleotide triphosphate hydrolases"/>
    <property type="match status" value="1"/>
</dbReference>
<dbReference type="Pfam" id="PF06480">
    <property type="entry name" value="FtsH_ext"/>
    <property type="match status" value="1"/>
</dbReference>
<feature type="domain" description="AAA+ ATPase" evidence="16">
    <location>
        <begin position="954"/>
        <end position="1093"/>
    </location>
</feature>
<evidence type="ECO:0000256" key="2">
    <source>
        <dbReference type="ARBA" id="ARBA00004370"/>
    </source>
</evidence>
<feature type="region of interest" description="Disordered" evidence="15">
    <location>
        <begin position="265"/>
        <end position="285"/>
    </location>
</feature>
<dbReference type="GO" id="GO:0009535">
    <property type="term" value="C:chloroplast thylakoid membrane"/>
    <property type="evidence" value="ECO:0007669"/>
    <property type="project" value="TreeGrafter"/>
</dbReference>
<dbReference type="GO" id="GO:0004176">
    <property type="term" value="F:ATP-dependent peptidase activity"/>
    <property type="evidence" value="ECO:0007669"/>
    <property type="project" value="InterPro"/>
</dbReference>
<evidence type="ECO:0000256" key="15">
    <source>
        <dbReference type="SAM" id="MobiDB-lite"/>
    </source>
</evidence>
<evidence type="ECO:0000256" key="4">
    <source>
        <dbReference type="ARBA" id="ARBA00010550"/>
    </source>
</evidence>
<gene>
    <name evidence="18" type="primary">ftsH3</name>
    <name evidence="18" type="ORF">AK812_SmicGene33754</name>
</gene>
<dbReference type="PANTHER" id="PTHR23076:SF113">
    <property type="entry name" value="ATP-DEPENDENT ZINC METALLOPROTEASE FTSH 1, CHLOROPLASTIC-RELATED"/>
    <property type="match status" value="1"/>
</dbReference>
<accession>A0A1Q9CQT2</accession>
<dbReference type="GO" id="GO:0008270">
    <property type="term" value="F:zinc ion binding"/>
    <property type="evidence" value="ECO:0007669"/>
    <property type="project" value="InterPro"/>
</dbReference>
<name>A0A1Q9CQT2_SYMMI</name>
<evidence type="ECO:0000256" key="11">
    <source>
        <dbReference type="ARBA" id="ARBA00022840"/>
    </source>
</evidence>
<keyword evidence="10" id="KW-0862">Zinc</keyword>
<evidence type="ECO:0000256" key="12">
    <source>
        <dbReference type="ARBA" id="ARBA00022989"/>
    </source>
</evidence>
<dbReference type="SUPFAM" id="SSF52540">
    <property type="entry name" value="P-loop containing nucleoside triphosphate hydrolases"/>
    <property type="match status" value="1"/>
</dbReference>
<evidence type="ECO:0000259" key="17">
    <source>
        <dbReference type="SMART" id="SM00849"/>
    </source>
</evidence>
<evidence type="ECO:0000256" key="7">
    <source>
        <dbReference type="ARBA" id="ARBA00022723"/>
    </source>
</evidence>
<dbReference type="InterPro" id="IPR036866">
    <property type="entry name" value="RibonucZ/Hydroxyglut_hydro"/>
</dbReference>
<dbReference type="InterPro" id="IPR041569">
    <property type="entry name" value="AAA_lid_3"/>
</dbReference>
<feature type="domain" description="Metallo-beta-lactamase" evidence="17">
    <location>
        <begin position="1967"/>
        <end position="2170"/>
    </location>
</feature>
<feature type="compositionally biased region" description="Low complexity" evidence="15">
    <location>
        <begin position="1809"/>
        <end position="1820"/>
    </location>
</feature>
<dbReference type="GO" id="GO:0005524">
    <property type="term" value="F:ATP binding"/>
    <property type="evidence" value="ECO:0007669"/>
    <property type="project" value="UniProtKB-KW"/>
</dbReference>
<protein>
    <submittedName>
        <fullName evidence="18">ATP-dependent zinc metalloprotease FtsH 3</fullName>
    </submittedName>
</protein>
<evidence type="ECO:0000256" key="5">
    <source>
        <dbReference type="ARBA" id="ARBA00022670"/>
    </source>
</evidence>
<comment type="similarity">
    <text evidence="3">In the C-terminal section; belongs to the peptidase M41 family.</text>
</comment>
<comment type="cofactor">
    <cofactor evidence="1">
        <name>Zn(2+)</name>
        <dbReference type="ChEBI" id="CHEBI:29105"/>
    </cofactor>
</comment>
<evidence type="ECO:0000256" key="3">
    <source>
        <dbReference type="ARBA" id="ARBA00010044"/>
    </source>
</evidence>
<dbReference type="HAMAP" id="MF_01458">
    <property type="entry name" value="FtsH"/>
    <property type="match status" value="1"/>
</dbReference>
<keyword evidence="9" id="KW-0378">Hydrolase</keyword>
<keyword evidence="13 18" id="KW-0482">Metalloprotease</keyword>
<dbReference type="SUPFAM" id="SSF56281">
    <property type="entry name" value="Metallo-hydrolase/oxidoreductase"/>
    <property type="match status" value="1"/>
</dbReference>
<evidence type="ECO:0000256" key="13">
    <source>
        <dbReference type="ARBA" id="ARBA00023049"/>
    </source>
</evidence>
<dbReference type="InterPro" id="IPR005936">
    <property type="entry name" value="FtsH"/>
</dbReference>
<dbReference type="GO" id="GO:0016887">
    <property type="term" value="F:ATP hydrolysis activity"/>
    <property type="evidence" value="ECO:0007669"/>
    <property type="project" value="InterPro"/>
</dbReference>
<feature type="region of interest" description="Disordered" evidence="15">
    <location>
        <begin position="1602"/>
        <end position="1635"/>
    </location>
</feature>
<dbReference type="SMART" id="SM00849">
    <property type="entry name" value="Lactamase_B"/>
    <property type="match status" value="1"/>
</dbReference>
<dbReference type="Pfam" id="PF00753">
    <property type="entry name" value="Lactamase_B"/>
    <property type="match status" value="2"/>
</dbReference>
<keyword evidence="14" id="KW-0472">Membrane</keyword>
<dbReference type="FunFam" id="1.20.58.760:FF:000001">
    <property type="entry name" value="ATP-dependent zinc metalloprotease FtsH"/>
    <property type="match status" value="1"/>
</dbReference>
<dbReference type="GO" id="GO:0010304">
    <property type="term" value="P:PSII associated light-harvesting complex II catabolic process"/>
    <property type="evidence" value="ECO:0007669"/>
    <property type="project" value="UniProtKB-ARBA"/>
</dbReference>
<evidence type="ECO:0000256" key="9">
    <source>
        <dbReference type="ARBA" id="ARBA00022801"/>
    </source>
</evidence>
<feature type="region of interest" description="Disordered" evidence="15">
    <location>
        <begin position="1"/>
        <end position="23"/>
    </location>
</feature>
<dbReference type="PROSITE" id="PS00674">
    <property type="entry name" value="AAA"/>
    <property type="match status" value="1"/>
</dbReference>
<dbReference type="InterPro" id="IPR001279">
    <property type="entry name" value="Metallo-B-lactamas"/>
</dbReference>
<dbReference type="Gene3D" id="3.30.720.210">
    <property type="match status" value="1"/>
</dbReference>
<comment type="similarity">
    <text evidence="4">In the N-terminal section; belongs to the AAA ATPase family.</text>
</comment>
<dbReference type="InterPro" id="IPR000642">
    <property type="entry name" value="Peptidase_M41"/>
</dbReference>
<dbReference type="Pfam" id="PF01434">
    <property type="entry name" value="Peptidase_M41"/>
    <property type="match status" value="1"/>
</dbReference>
<dbReference type="Gene3D" id="1.10.8.60">
    <property type="match status" value="1"/>
</dbReference>
<comment type="subcellular location">
    <subcellularLocation>
        <location evidence="2">Membrane</location>
    </subcellularLocation>
</comment>
<dbReference type="InterPro" id="IPR003593">
    <property type="entry name" value="AAA+_ATPase"/>
</dbReference>
<sequence length="2289" mass="248984">MRSGRRYLRAAAAQAQRGDSRRMQSGKCKDLTFEECLAQHPSYCSWVLARGDKLSTAEYGDFLNFLRKRTQEAPADPQPAHSGGGNDSALTESDHVPDPRDQNKVGFGKHKDLTYAELLSKQPSYCLWVQQAAAQGDKAGAGMRAFAEYLEGKTIAAASNPQRKTWARTASAKASPASTNLTPSTGRGTLADGSWHVNFGKYKGSSFSEVYTKDPQYCEFITNSVLLADDQGKAPSRDALAFTAYIQHRARQEVLIMVAGGQRYSAADPPDSRQIHSFPREAPPQEETYDLYRDEVLRESLAVSEASQRMWAQWSKDSKLAEHYNVMVQRSSQKRNQLLDELRKKEAEECTFQPKTLSRGSPRTFSRPDTTGEVKWEQRLDQRKRDQRLKQVEAQHYAELTLKPKISPFAQAWSQKQAEAVRESPSTNSVFERLYQAALQQEEKQTAAKRERDSDQAECLSPPPPISNRNSPPRRIPTSELLYSDALDRRERLRIMTEQMQLRREEETKEHCAVLYKSSRLYYQLIEKQIKAAFDGATNGQAQLAQASLEDFLVRFKCMRPRKNGELSCGRVVPLCPLIGVASDPLEFAMAVISKIASTKSRTPATAAGVAAALLLAPTFLAPQEVPRQAVRHSRAGSNAARGTETFAAVGTVSATAATAGAVAAASSSRKAISRGAMPRHSKSKQQKDEEFPTRFSHLISMAHALLQRPMPDELQKLVKELQLLAAAELSGSMTRSASVASAFAEVAGAEEASRSSTDGQLRWAASAAASLLLTYTVTLQPANAADEVNYSDFLESVKKGDVEMVRVQNDMLSAQYTTKDGARRDVNLIPNAQIEDELFNTLAEKKVDVVMQNSNAGGSPFDFLARFAGPIAWLIAGLLLLFGGLPFGGPAGPGGPGGNPFELGKSKARIIKDGDTKVKFADVAGCDGAKQELVEVVDFLKNTSRYSELGAKIPKGALLVGPPGTGKTLLGKAVAGEAGVPFFSISASEFVEIFAGIGASRVRDLFEQAKKSAPCIIFIDEIDAVGRQRSAGFGQGNDEREQTVNQLLTEMDGFESNKGVVVIAATNRADILDQALVRPGRFDRQIQVDPPDVQGRTEILKVHAKDKNLAPGVDLSAIARQTPGMSGADLANLLNEGAIQAARSNKAEIDSDDIFNALERISIGLEKKDAVMSDQKKKLVAYHEAGHAILGALMNDYDVVAKISIVPRGPAGGVTIFMPSEDRLNSGLYSKEFLENRMCVALGGRLAEEIINGRDNVTTGASNDFQQCTQVAKTMVMQLGMSPEIGQRLLGGQQQGGPFMGRDFMGGGAPPISQALKQTVDAEVKRIVDEQYQRGMKLLRDNMYLLDTLAKTLMEEEKVSGDQLMKMINQAAAEGKLVMGNSKMAVAAFVGEKVAADDLESARLQAALWRHLDPNKVGHTDLKTVTLFFHVLMGAVDDAVQNAGSAMEEPGASPSKSTASEGGSIALQSINEEGFAEAVDKGDSVLAALSKTAGIQEDEDRRLVELLLRFDPLRLRTEFQPLLLHRMHYQGMAAQAEQERSPRKEEGPNVVNPVIDAQSRSLAEKLLEKQRSESGKATHAELLFWRHKQVQARKESLRKQLSQEEEKGCTFRPKCNPSKPKDGHVEIQTPPGSSRSEVLYARGLADKERRKAKVLESEKARSTAEARGCTFRPNLSKSVKSYHKTQKTTQQVPRGFYETRQRIRAAYEIREKVLQQQEDRMAKIEQTVPYQVSGATPAPLVGKSPLPSTGNSPGLSPESPAKDRRPGKAGATGHTSFTPPRRSGNQADGSEEGTRTEAEGGGLDSQPAAGDEGNAEGNASPKERAQEDIPPDAPPMLYVDVNITQGQPAERIVLYQGQNVSEVAAEFAAKHVLTPALAQKLHTLLREVVLKQELQNQARLGACAAEPQNMIYRGDDFVPHVQILSLYTFWTTAMATQVLECGGVVTYQFLCGREIARKDRFATQMANYCYLVVNTLDRSAIAVDAAWDVEGLYKLAAELEVTIRGCVYTHYHFDHCGGDVHPMFTGGQKVFLSGAKEVEDAGGTIWAGQGDAEQIQKQCSLKEVVAMRDGDVIPCGDLVLHILRTPGHTPGSICVFAAPRGLSPRSTIGSTGLKEARTKAEAGLLITGDTLFVGSCGRTDLPGSDPREMMSSLARLSTMDPAVVVCPGHNYATEPFTTIGAERAQNDMVIMGLSHFPSPPPVPPCAMCGEGGQICGPKKFRKGRKARIVNLASEAGQALNGQDCVVESYMDGKDRYAVRLFGQSGIKVLKPDNLEKPNMDGPSSEAAS</sequence>
<feature type="region of interest" description="Disordered" evidence="15">
    <location>
        <begin position="1444"/>
        <end position="1463"/>
    </location>
</feature>
<dbReference type="InterPro" id="IPR003959">
    <property type="entry name" value="ATPase_AAA_core"/>
</dbReference>
<evidence type="ECO:0000256" key="10">
    <source>
        <dbReference type="ARBA" id="ARBA00022833"/>
    </source>
</evidence>
<comment type="caution">
    <text evidence="18">The sequence shown here is derived from an EMBL/GenBank/DDBJ whole genome shotgun (WGS) entry which is preliminary data.</text>
</comment>
<dbReference type="Gene3D" id="1.20.58.760">
    <property type="entry name" value="Peptidase M41"/>
    <property type="match status" value="1"/>
</dbReference>
<proteinExistence type="inferred from homology"/>
<evidence type="ECO:0000256" key="8">
    <source>
        <dbReference type="ARBA" id="ARBA00022741"/>
    </source>
</evidence>
<keyword evidence="5 18" id="KW-0645">Protease</keyword>
<feature type="compositionally biased region" description="Basic and acidic residues" evidence="15">
    <location>
        <begin position="441"/>
        <end position="455"/>
    </location>
</feature>
<keyword evidence="11" id="KW-0067">ATP-binding</keyword>
<evidence type="ECO:0000256" key="1">
    <source>
        <dbReference type="ARBA" id="ARBA00001947"/>
    </source>
</evidence>
<dbReference type="SUPFAM" id="SSF140990">
    <property type="entry name" value="FtsH protease domain-like"/>
    <property type="match status" value="1"/>
</dbReference>
<reference evidence="18 19" key="1">
    <citation type="submission" date="2016-02" db="EMBL/GenBank/DDBJ databases">
        <title>Genome analysis of coral dinoflagellate symbionts highlights evolutionary adaptations to a symbiotic lifestyle.</title>
        <authorList>
            <person name="Aranda M."/>
            <person name="Li Y."/>
            <person name="Liew Y.J."/>
            <person name="Baumgarten S."/>
            <person name="Simakov O."/>
            <person name="Wilson M."/>
            <person name="Piel J."/>
            <person name="Ashoor H."/>
            <person name="Bougouffa S."/>
            <person name="Bajic V.B."/>
            <person name="Ryu T."/>
            <person name="Ravasi T."/>
            <person name="Bayer T."/>
            <person name="Micklem G."/>
            <person name="Kim H."/>
            <person name="Bhak J."/>
            <person name="Lajeunesse T.C."/>
            <person name="Voolstra C.R."/>
        </authorList>
    </citation>
    <scope>NUCLEOTIDE SEQUENCE [LARGE SCALE GENOMIC DNA]</scope>
    <source>
        <strain evidence="18 19">CCMP2467</strain>
    </source>
</reference>
<dbReference type="InterPro" id="IPR003960">
    <property type="entry name" value="ATPase_AAA_CS"/>
</dbReference>
<evidence type="ECO:0000256" key="6">
    <source>
        <dbReference type="ARBA" id="ARBA00022692"/>
    </source>
</evidence>
<feature type="compositionally biased region" description="Polar residues" evidence="15">
    <location>
        <begin position="1774"/>
        <end position="1789"/>
    </location>
</feature>
<dbReference type="EMBL" id="LSRX01000985">
    <property type="protein sequence ID" value="OLP85283.1"/>
    <property type="molecule type" value="Genomic_DNA"/>
</dbReference>
<dbReference type="InterPro" id="IPR011546">
    <property type="entry name" value="Pept_M41_FtsH_extracell"/>
</dbReference>
<dbReference type="OrthoDB" id="449487at2759"/>
<dbReference type="FunFam" id="3.40.50.300:FF:000001">
    <property type="entry name" value="ATP-dependent zinc metalloprotease FtsH"/>
    <property type="match status" value="1"/>
</dbReference>
<keyword evidence="19" id="KW-1185">Reference proteome</keyword>
<dbReference type="InterPro" id="IPR037219">
    <property type="entry name" value="Peptidase_M41-like"/>
</dbReference>
<dbReference type="Pfam" id="PF17862">
    <property type="entry name" value="AAA_lid_3"/>
    <property type="match status" value="1"/>
</dbReference>
<feature type="region of interest" description="Disordered" evidence="15">
    <location>
        <begin position="354"/>
        <end position="374"/>
    </location>
</feature>
<keyword evidence="8" id="KW-0547">Nucleotide-binding</keyword>
<dbReference type="Gene3D" id="3.60.15.10">
    <property type="entry name" value="Ribonuclease Z/Hydroxyacylglutathione hydrolase-like"/>
    <property type="match status" value="1"/>
</dbReference>
<dbReference type="GO" id="GO:0004222">
    <property type="term" value="F:metalloendopeptidase activity"/>
    <property type="evidence" value="ECO:0007669"/>
    <property type="project" value="InterPro"/>
</dbReference>
<evidence type="ECO:0000313" key="19">
    <source>
        <dbReference type="Proteomes" id="UP000186817"/>
    </source>
</evidence>
<dbReference type="CDD" id="cd19501">
    <property type="entry name" value="RecA-like_FtsH"/>
    <property type="match status" value="1"/>
</dbReference>
<dbReference type="Proteomes" id="UP000186817">
    <property type="component" value="Unassembled WGS sequence"/>
</dbReference>
<organism evidence="18 19">
    <name type="scientific">Symbiodinium microadriaticum</name>
    <name type="common">Dinoflagellate</name>
    <name type="synonym">Zooxanthella microadriatica</name>
    <dbReference type="NCBI Taxonomy" id="2951"/>
    <lineage>
        <taxon>Eukaryota</taxon>
        <taxon>Sar</taxon>
        <taxon>Alveolata</taxon>
        <taxon>Dinophyceae</taxon>
        <taxon>Suessiales</taxon>
        <taxon>Symbiodiniaceae</taxon>
        <taxon>Symbiodinium</taxon>
    </lineage>
</organism>
<dbReference type="Pfam" id="PF00004">
    <property type="entry name" value="AAA"/>
    <property type="match status" value="1"/>
</dbReference>
<feature type="compositionally biased region" description="Polar residues" evidence="15">
    <location>
        <begin position="354"/>
        <end position="369"/>
    </location>
</feature>
<dbReference type="InterPro" id="IPR027417">
    <property type="entry name" value="P-loop_NTPase"/>
</dbReference>
<feature type="region of interest" description="Disordered" evidence="15">
    <location>
        <begin position="1735"/>
        <end position="1836"/>
    </location>
</feature>
<dbReference type="NCBIfam" id="TIGR01241">
    <property type="entry name" value="FtsH_fam"/>
    <property type="match status" value="1"/>
</dbReference>
<keyword evidence="12" id="KW-1133">Transmembrane helix</keyword>
<keyword evidence="6" id="KW-0812">Transmembrane</keyword>
<dbReference type="GO" id="GO:0006508">
    <property type="term" value="P:proteolysis"/>
    <property type="evidence" value="ECO:0007669"/>
    <property type="project" value="UniProtKB-KW"/>
</dbReference>
<feature type="region of interest" description="Disordered" evidence="15">
    <location>
        <begin position="441"/>
        <end position="479"/>
    </location>
</feature>
<evidence type="ECO:0000256" key="14">
    <source>
        <dbReference type="ARBA" id="ARBA00023136"/>
    </source>
</evidence>
<feature type="region of interest" description="Disordered" evidence="15">
    <location>
        <begin position="71"/>
        <end position="107"/>
    </location>
</feature>
<evidence type="ECO:0000313" key="18">
    <source>
        <dbReference type="EMBL" id="OLP85283.1"/>
    </source>
</evidence>
<dbReference type="PANTHER" id="PTHR23076">
    <property type="entry name" value="METALLOPROTEASE M41 FTSH"/>
    <property type="match status" value="1"/>
</dbReference>